<dbReference type="Pfam" id="PF12679">
    <property type="entry name" value="ABC2_membrane_2"/>
    <property type="match status" value="1"/>
</dbReference>
<name>A0A2Y9C051_9MICO</name>
<evidence type="ECO:0000256" key="1">
    <source>
        <dbReference type="SAM" id="MobiDB-lite"/>
    </source>
</evidence>
<feature type="compositionally biased region" description="Low complexity" evidence="1">
    <location>
        <begin position="15"/>
        <end position="25"/>
    </location>
</feature>
<keyword evidence="2" id="KW-0812">Transmembrane</keyword>
<feature type="transmembrane region" description="Helical" evidence="2">
    <location>
        <begin position="262"/>
        <end position="284"/>
    </location>
</feature>
<feature type="transmembrane region" description="Helical" evidence="2">
    <location>
        <begin position="51"/>
        <end position="71"/>
    </location>
</feature>
<organism evidence="3 4">
    <name type="scientific">Georgenia satyanarayanai</name>
    <dbReference type="NCBI Taxonomy" id="860221"/>
    <lineage>
        <taxon>Bacteria</taxon>
        <taxon>Bacillati</taxon>
        <taxon>Actinomycetota</taxon>
        <taxon>Actinomycetes</taxon>
        <taxon>Micrococcales</taxon>
        <taxon>Bogoriellaceae</taxon>
        <taxon>Georgenia</taxon>
    </lineage>
</organism>
<keyword evidence="2" id="KW-1133">Transmembrane helix</keyword>
<evidence type="ECO:0000313" key="4">
    <source>
        <dbReference type="Proteomes" id="UP000250222"/>
    </source>
</evidence>
<reference evidence="3 4" key="1">
    <citation type="submission" date="2016-10" db="EMBL/GenBank/DDBJ databases">
        <authorList>
            <person name="Cai Z."/>
        </authorList>
    </citation>
    <scope>NUCLEOTIDE SEQUENCE [LARGE SCALE GENOMIC DNA]</scope>
    <source>
        <strain evidence="3 4">CGMCC 1.10826</strain>
    </source>
</reference>
<dbReference type="PANTHER" id="PTHR37305:SF1">
    <property type="entry name" value="MEMBRANE PROTEIN"/>
    <property type="match status" value="1"/>
</dbReference>
<feature type="transmembrane region" description="Helical" evidence="2">
    <location>
        <begin position="134"/>
        <end position="165"/>
    </location>
</feature>
<dbReference type="OrthoDB" id="3297477at2"/>
<dbReference type="Proteomes" id="UP000250222">
    <property type="component" value="Unassembled WGS sequence"/>
</dbReference>
<gene>
    <name evidence="3" type="ORF">SAMN05216184_11467</name>
</gene>
<feature type="transmembrane region" description="Helical" evidence="2">
    <location>
        <begin position="210"/>
        <end position="229"/>
    </location>
</feature>
<sequence>MTTTTQPRPAPPGPAATRAAGDPGSPGAGDLSFRGVLAGEWVKLLSLRSTWWTAALTVVVIAALGAVQASAVDDIVVLAAELGIEPHGAELVIAGFQFGMVTVAVLGALLVTGEYSTGTIRSTLVAVPSRLPVLWAKALALVALTVVVSVLSLVVATVSALPWLADANLVPALDDAVTWQSFAGMTYFFVAVVLIALGLGAVLRHTAATVSAVLGLLLLVPGVLQFVPLEWVQDLVSLTPLPAAVAFVGTSGLQGTNDVLTAWQGVAVVGGYAVLALVAGAVCLRRRDA</sequence>
<protein>
    <submittedName>
        <fullName evidence="3">ABC-2 type transport system permease protein</fullName>
    </submittedName>
</protein>
<feature type="region of interest" description="Disordered" evidence="1">
    <location>
        <begin position="1"/>
        <end position="25"/>
    </location>
</feature>
<feature type="transmembrane region" description="Helical" evidence="2">
    <location>
        <begin position="91"/>
        <end position="113"/>
    </location>
</feature>
<dbReference type="RefSeq" id="WP_110853420.1">
    <property type="nucleotide sequence ID" value="NZ_QKLZ01000014.1"/>
</dbReference>
<keyword evidence="4" id="KW-1185">Reference proteome</keyword>
<evidence type="ECO:0000256" key="2">
    <source>
        <dbReference type="SAM" id="Phobius"/>
    </source>
</evidence>
<keyword evidence="2" id="KW-0472">Membrane</keyword>
<dbReference type="AlphaFoldDB" id="A0A2Y9C051"/>
<dbReference type="PANTHER" id="PTHR37305">
    <property type="entry name" value="INTEGRAL MEMBRANE PROTEIN-RELATED"/>
    <property type="match status" value="1"/>
</dbReference>
<dbReference type="GO" id="GO:0140359">
    <property type="term" value="F:ABC-type transporter activity"/>
    <property type="evidence" value="ECO:0007669"/>
    <property type="project" value="InterPro"/>
</dbReference>
<dbReference type="GO" id="GO:0005886">
    <property type="term" value="C:plasma membrane"/>
    <property type="evidence" value="ECO:0007669"/>
    <property type="project" value="UniProtKB-SubCell"/>
</dbReference>
<accession>A0A2Y9C051</accession>
<dbReference type="EMBL" id="UETB01000014">
    <property type="protein sequence ID" value="SSA45542.1"/>
    <property type="molecule type" value="Genomic_DNA"/>
</dbReference>
<proteinExistence type="predicted"/>
<evidence type="ECO:0000313" key="3">
    <source>
        <dbReference type="EMBL" id="SSA45542.1"/>
    </source>
</evidence>
<feature type="transmembrane region" description="Helical" evidence="2">
    <location>
        <begin position="185"/>
        <end position="203"/>
    </location>
</feature>